<proteinExistence type="predicted"/>
<dbReference type="EMBL" id="JAUIZM010000007">
    <property type="protein sequence ID" value="KAK1372353.1"/>
    <property type="molecule type" value="Genomic_DNA"/>
</dbReference>
<dbReference type="PANTHER" id="PTHR32444">
    <property type="entry name" value="BULB-TYPE LECTIN DOMAIN-CONTAINING PROTEIN"/>
    <property type="match status" value="1"/>
</dbReference>
<keyword evidence="4" id="KW-1185">Reference proteome</keyword>
<protein>
    <recommendedName>
        <fullName evidence="2">Bulb-type lectin domain-containing protein</fullName>
    </recommendedName>
</protein>
<dbReference type="PANTHER" id="PTHR32444:SF247">
    <property type="entry name" value="OS01G0958200 PROTEIN"/>
    <property type="match status" value="1"/>
</dbReference>
<dbReference type="PROSITE" id="PS50927">
    <property type="entry name" value="BULB_LECTIN"/>
    <property type="match status" value="1"/>
</dbReference>
<sequence>MGFFHLRDSNLSYLGIWYINSGEGLNINHPAWIANRDAPIHNSTGKNNPASGAFTLEWDHSDCKVRCWEDCNCFGFINNGDTGCTFYRGNTLKFHSSGNYPKVYVLPPANPSEKRKKLIMIIIIVVAVSSFLVLLSSLLYCRRRKKKRGTKGVAISAKCTT</sequence>
<evidence type="ECO:0000313" key="4">
    <source>
        <dbReference type="Proteomes" id="UP001237642"/>
    </source>
</evidence>
<dbReference type="InterPro" id="IPR001480">
    <property type="entry name" value="Bulb-type_lectin_dom"/>
</dbReference>
<dbReference type="AlphaFoldDB" id="A0AAD8HT26"/>
<evidence type="ECO:0000313" key="3">
    <source>
        <dbReference type="EMBL" id="KAK1372353.1"/>
    </source>
</evidence>
<reference evidence="3" key="1">
    <citation type="submission" date="2023-02" db="EMBL/GenBank/DDBJ databases">
        <title>Genome of toxic invasive species Heracleum sosnowskyi carries increased number of genes despite the absence of recent whole-genome duplications.</title>
        <authorList>
            <person name="Schelkunov M."/>
            <person name="Shtratnikova V."/>
            <person name="Makarenko M."/>
            <person name="Klepikova A."/>
            <person name="Omelchenko D."/>
            <person name="Novikova G."/>
            <person name="Obukhova E."/>
            <person name="Bogdanov V."/>
            <person name="Penin A."/>
            <person name="Logacheva M."/>
        </authorList>
    </citation>
    <scope>NUCLEOTIDE SEQUENCE</scope>
    <source>
        <strain evidence="3">Hsosn_3</strain>
        <tissue evidence="3">Leaf</tissue>
    </source>
</reference>
<feature type="domain" description="Bulb-type lectin" evidence="2">
    <location>
        <begin position="1"/>
        <end position="107"/>
    </location>
</feature>
<evidence type="ECO:0000256" key="1">
    <source>
        <dbReference type="SAM" id="Phobius"/>
    </source>
</evidence>
<name>A0AAD8HT26_9APIA</name>
<comment type="caution">
    <text evidence="3">The sequence shown here is derived from an EMBL/GenBank/DDBJ whole genome shotgun (WGS) entry which is preliminary data.</text>
</comment>
<reference evidence="3" key="2">
    <citation type="submission" date="2023-05" db="EMBL/GenBank/DDBJ databases">
        <authorList>
            <person name="Schelkunov M.I."/>
        </authorList>
    </citation>
    <scope>NUCLEOTIDE SEQUENCE</scope>
    <source>
        <strain evidence="3">Hsosn_3</strain>
        <tissue evidence="3">Leaf</tissue>
    </source>
</reference>
<keyword evidence="1" id="KW-0472">Membrane</keyword>
<dbReference type="Proteomes" id="UP001237642">
    <property type="component" value="Unassembled WGS sequence"/>
</dbReference>
<organism evidence="3 4">
    <name type="scientific">Heracleum sosnowskyi</name>
    <dbReference type="NCBI Taxonomy" id="360622"/>
    <lineage>
        <taxon>Eukaryota</taxon>
        <taxon>Viridiplantae</taxon>
        <taxon>Streptophyta</taxon>
        <taxon>Embryophyta</taxon>
        <taxon>Tracheophyta</taxon>
        <taxon>Spermatophyta</taxon>
        <taxon>Magnoliopsida</taxon>
        <taxon>eudicotyledons</taxon>
        <taxon>Gunneridae</taxon>
        <taxon>Pentapetalae</taxon>
        <taxon>asterids</taxon>
        <taxon>campanulids</taxon>
        <taxon>Apiales</taxon>
        <taxon>Apiaceae</taxon>
        <taxon>Apioideae</taxon>
        <taxon>apioid superclade</taxon>
        <taxon>Tordylieae</taxon>
        <taxon>Tordyliinae</taxon>
        <taxon>Heracleum</taxon>
    </lineage>
</organism>
<accession>A0AAD8HT26</accession>
<keyword evidence="1" id="KW-1133">Transmembrane helix</keyword>
<gene>
    <name evidence="3" type="ORF">POM88_028546</name>
</gene>
<evidence type="ECO:0000259" key="2">
    <source>
        <dbReference type="PROSITE" id="PS50927"/>
    </source>
</evidence>
<feature type="transmembrane region" description="Helical" evidence="1">
    <location>
        <begin position="118"/>
        <end position="141"/>
    </location>
</feature>
<keyword evidence="1" id="KW-0812">Transmembrane</keyword>